<dbReference type="RefSeq" id="XP_064671335.1">
    <property type="nucleotide sequence ID" value="XM_064810238.1"/>
</dbReference>
<accession>A0AAN6YTQ5</accession>
<evidence type="ECO:0000256" key="2">
    <source>
        <dbReference type="SAM" id="Phobius"/>
    </source>
</evidence>
<evidence type="ECO:0008006" key="5">
    <source>
        <dbReference type="Google" id="ProtNLM"/>
    </source>
</evidence>
<dbReference type="AlphaFoldDB" id="A0AAN6YTQ5"/>
<keyword evidence="2" id="KW-1133">Transmembrane helix</keyword>
<dbReference type="EMBL" id="MU853338">
    <property type="protein sequence ID" value="KAK4113765.1"/>
    <property type="molecule type" value="Genomic_DNA"/>
</dbReference>
<evidence type="ECO:0000313" key="4">
    <source>
        <dbReference type="Proteomes" id="UP001302812"/>
    </source>
</evidence>
<protein>
    <recommendedName>
        <fullName evidence="5">Transmembrane protein</fullName>
    </recommendedName>
</protein>
<feature type="compositionally biased region" description="Polar residues" evidence="1">
    <location>
        <begin position="1"/>
        <end position="12"/>
    </location>
</feature>
<sequence>MTSQPTDGSASSKAHPKPSRQWSRSSMLYLRVQVRGKTPGTGHVRLRRPSWRRRAGRAYGWVVRWQPYASSSIRVSSGMYKSSGRVAALAVHRKPKFQVSQRRRKMPAAVVKSSFWGACLHRRQRKLNTFEPFSRPWFLVLLISVLSPVCVAFSGSLMPEL</sequence>
<comment type="caution">
    <text evidence="3">The sequence shown here is derived from an EMBL/GenBank/DDBJ whole genome shotgun (WGS) entry which is preliminary data.</text>
</comment>
<proteinExistence type="predicted"/>
<dbReference type="GeneID" id="89934363"/>
<gene>
    <name evidence="3" type="ORF">N656DRAFT_597833</name>
</gene>
<evidence type="ECO:0000313" key="3">
    <source>
        <dbReference type="EMBL" id="KAK4113765.1"/>
    </source>
</evidence>
<keyword evidence="4" id="KW-1185">Reference proteome</keyword>
<organism evidence="3 4">
    <name type="scientific">Canariomyces notabilis</name>
    <dbReference type="NCBI Taxonomy" id="2074819"/>
    <lineage>
        <taxon>Eukaryota</taxon>
        <taxon>Fungi</taxon>
        <taxon>Dikarya</taxon>
        <taxon>Ascomycota</taxon>
        <taxon>Pezizomycotina</taxon>
        <taxon>Sordariomycetes</taxon>
        <taxon>Sordariomycetidae</taxon>
        <taxon>Sordariales</taxon>
        <taxon>Chaetomiaceae</taxon>
        <taxon>Canariomyces</taxon>
    </lineage>
</organism>
<feature type="region of interest" description="Disordered" evidence="1">
    <location>
        <begin position="1"/>
        <end position="23"/>
    </location>
</feature>
<keyword evidence="2" id="KW-0812">Transmembrane</keyword>
<dbReference type="Proteomes" id="UP001302812">
    <property type="component" value="Unassembled WGS sequence"/>
</dbReference>
<keyword evidence="2" id="KW-0472">Membrane</keyword>
<name>A0AAN6YTQ5_9PEZI</name>
<reference evidence="3" key="1">
    <citation type="journal article" date="2023" name="Mol. Phylogenet. Evol.">
        <title>Genome-scale phylogeny and comparative genomics of the fungal order Sordariales.</title>
        <authorList>
            <person name="Hensen N."/>
            <person name="Bonometti L."/>
            <person name="Westerberg I."/>
            <person name="Brannstrom I.O."/>
            <person name="Guillou S."/>
            <person name="Cros-Aarteil S."/>
            <person name="Calhoun S."/>
            <person name="Haridas S."/>
            <person name="Kuo A."/>
            <person name="Mondo S."/>
            <person name="Pangilinan J."/>
            <person name="Riley R."/>
            <person name="LaButti K."/>
            <person name="Andreopoulos B."/>
            <person name="Lipzen A."/>
            <person name="Chen C."/>
            <person name="Yan M."/>
            <person name="Daum C."/>
            <person name="Ng V."/>
            <person name="Clum A."/>
            <person name="Steindorff A."/>
            <person name="Ohm R.A."/>
            <person name="Martin F."/>
            <person name="Silar P."/>
            <person name="Natvig D.O."/>
            <person name="Lalanne C."/>
            <person name="Gautier V."/>
            <person name="Ament-Velasquez S.L."/>
            <person name="Kruys A."/>
            <person name="Hutchinson M.I."/>
            <person name="Powell A.J."/>
            <person name="Barry K."/>
            <person name="Miller A.N."/>
            <person name="Grigoriev I.V."/>
            <person name="Debuchy R."/>
            <person name="Gladieux P."/>
            <person name="Hiltunen Thoren M."/>
            <person name="Johannesson H."/>
        </authorList>
    </citation>
    <scope>NUCLEOTIDE SEQUENCE</scope>
    <source>
        <strain evidence="3">CBS 508.74</strain>
    </source>
</reference>
<reference evidence="3" key="2">
    <citation type="submission" date="2023-05" db="EMBL/GenBank/DDBJ databases">
        <authorList>
            <consortium name="Lawrence Berkeley National Laboratory"/>
            <person name="Steindorff A."/>
            <person name="Hensen N."/>
            <person name="Bonometti L."/>
            <person name="Westerberg I."/>
            <person name="Brannstrom I.O."/>
            <person name="Guillou S."/>
            <person name="Cros-Aarteil S."/>
            <person name="Calhoun S."/>
            <person name="Haridas S."/>
            <person name="Kuo A."/>
            <person name="Mondo S."/>
            <person name="Pangilinan J."/>
            <person name="Riley R."/>
            <person name="Labutti K."/>
            <person name="Andreopoulos B."/>
            <person name="Lipzen A."/>
            <person name="Chen C."/>
            <person name="Yanf M."/>
            <person name="Daum C."/>
            <person name="Ng V."/>
            <person name="Clum A."/>
            <person name="Ohm R."/>
            <person name="Martin F."/>
            <person name="Silar P."/>
            <person name="Natvig D."/>
            <person name="Lalanne C."/>
            <person name="Gautier V."/>
            <person name="Ament-Velasquez S.L."/>
            <person name="Kruys A."/>
            <person name="Hutchinson M.I."/>
            <person name="Powell A.J."/>
            <person name="Barry K."/>
            <person name="Miller A.N."/>
            <person name="Grigoriev I.V."/>
            <person name="Debuchy R."/>
            <person name="Gladieux P."/>
            <person name="Thoren M.H."/>
            <person name="Johannesson H."/>
        </authorList>
    </citation>
    <scope>NUCLEOTIDE SEQUENCE</scope>
    <source>
        <strain evidence="3">CBS 508.74</strain>
    </source>
</reference>
<evidence type="ECO:0000256" key="1">
    <source>
        <dbReference type="SAM" id="MobiDB-lite"/>
    </source>
</evidence>
<feature type="transmembrane region" description="Helical" evidence="2">
    <location>
        <begin position="137"/>
        <end position="158"/>
    </location>
</feature>